<reference evidence="2 3" key="1">
    <citation type="journal article" date="2014" name="Mol. Plant">
        <title>Chromosome Scale Genome Assembly and Transcriptome Profiling of Nannochloropsis gaditana in Nitrogen Depletion.</title>
        <authorList>
            <person name="Corteggiani Carpinelli E."/>
            <person name="Telatin A."/>
            <person name="Vitulo N."/>
            <person name="Forcato C."/>
            <person name="D'Angelo M."/>
            <person name="Schiavon R."/>
            <person name="Vezzi A."/>
            <person name="Giacometti G.M."/>
            <person name="Morosinotto T."/>
            <person name="Valle G."/>
        </authorList>
    </citation>
    <scope>NUCLEOTIDE SEQUENCE [LARGE SCALE GENOMIC DNA]</scope>
    <source>
        <strain evidence="2 3">B-31</strain>
    </source>
</reference>
<dbReference type="Proteomes" id="UP000019335">
    <property type="component" value="Unassembled WGS sequence"/>
</dbReference>
<evidence type="ECO:0000256" key="1">
    <source>
        <dbReference type="SAM" id="MobiDB-lite"/>
    </source>
</evidence>
<dbReference type="AlphaFoldDB" id="W7T976"/>
<keyword evidence="3" id="KW-1185">Reference proteome</keyword>
<feature type="region of interest" description="Disordered" evidence="1">
    <location>
        <begin position="1"/>
        <end position="22"/>
    </location>
</feature>
<feature type="compositionally biased region" description="Pro residues" evidence="1">
    <location>
        <begin position="58"/>
        <end position="68"/>
    </location>
</feature>
<name>W7T976_9STRA</name>
<sequence>MKEVSAGAKNQDPTPSYRSLPNSLPPFLPPCSPSSIVPSVSSQAWMFSLLPSLPPSLSPSLPTPPPLAHTPRFSPQGDRERAFLVPHAPSSFPLSHSFPALPPPLFFFLSPSMST</sequence>
<protein>
    <submittedName>
        <fullName evidence="2">Uncharacterized protein</fullName>
    </submittedName>
</protein>
<evidence type="ECO:0000313" key="3">
    <source>
        <dbReference type="Proteomes" id="UP000019335"/>
    </source>
</evidence>
<dbReference type="EMBL" id="AZIL01003429">
    <property type="protein sequence ID" value="EWM20043.1"/>
    <property type="molecule type" value="Genomic_DNA"/>
</dbReference>
<gene>
    <name evidence="2" type="ORF">Naga_102101g1</name>
</gene>
<accession>W7T976</accession>
<evidence type="ECO:0000313" key="2">
    <source>
        <dbReference type="EMBL" id="EWM20043.1"/>
    </source>
</evidence>
<feature type="region of interest" description="Disordered" evidence="1">
    <location>
        <begin position="58"/>
        <end position="77"/>
    </location>
</feature>
<comment type="caution">
    <text evidence="2">The sequence shown here is derived from an EMBL/GenBank/DDBJ whole genome shotgun (WGS) entry which is preliminary data.</text>
</comment>
<organism evidence="2 3">
    <name type="scientific">Nannochloropsis gaditana</name>
    <dbReference type="NCBI Taxonomy" id="72520"/>
    <lineage>
        <taxon>Eukaryota</taxon>
        <taxon>Sar</taxon>
        <taxon>Stramenopiles</taxon>
        <taxon>Ochrophyta</taxon>
        <taxon>Eustigmatophyceae</taxon>
        <taxon>Eustigmatales</taxon>
        <taxon>Monodopsidaceae</taxon>
        <taxon>Nannochloropsis</taxon>
    </lineage>
</organism>
<proteinExistence type="predicted"/>